<dbReference type="PANTHER" id="PTHR10380">
    <property type="entry name" value="CUTICLE PROTEIN"/>
    <property type="match status" value="1"/>
</dbReference>
<dbReference type="InterPro" id="IPR050468">
    <property type="entry name" value="Cuticle_Struct_Prot"/>
</dbReference>
<dbReference type="GO" id="GO:0062129">
    <property type="term" value="C:chitin-based extracellular matrix"/>
    <property type="evidence" value="ECO:0007669"/>
    <property type="project" value="TreeGrafter"/>
</dbReference>
<reference evidence="3" key="1">
    <citation type="submission" date="2018-10" db="EMBL/GenBank/DDBJ databases">
        <title>Transcriptome assembly of Aceria tosichella (Wheat curl mite) Type 2.</title>
        <authorList>
            <person name="Scully E.D."/>
            <person name="Geib S.M."/>
            <person name="Palmer N.A."/>
            <person name="Gupta A.K."/>
            <person name="Sarath G."/>
            <person name="Tatineni S."/>
        </authorList>
    </citation>
    <scope>NUCLEOTIDE SEQUENCE</scope>
    <source>
        <strain evidence="3">LincolnNE</strain>
    </source>
</reference>
<dbReference type="Pfam" id="PF00379">
    <property type="entry name" value="Chitin_bind_4"/>
    <property type="match status" value="1"/>
</dbReference>
<dbReference type="AlphaFoldDB" id="A0A6G1SCJ7"/>
<name>A0A6G1SCJ7_9ACAR</name>
<proteinExistence type="predicted"/>
<evidence type="ECO:0000256" key="2">
    <source>
        <dbReference type="SAM" id="MobiDB-lite"/>
    </source>
</evidence>
<organism evidence="3">
    <name type="scientific">Aceria tosichella</name>
    <name type="common">wheat curl mite</name>
    <dbReference type="NCBI Taxonomy" id="561515"/>
    <lineage>
        <taxon>Eukaryota</taxon>
        <taxon>Metazoa</taxon>
        <taxon>Ecdysozoa</taxon>
        <taxon>Arthropoda</taxon>
        <taxon>Chelicerata</taxon>
        <taxon>Arachnida</taxon>
        <taxon>Acari</taxon>
        <taxon>Acariformes</taxon>
        <taxon>Trombidiformes</taxon>
        <taxon>Prostigmata</taxon>
        <taxon>Eupodina</taxon>
        <taxon>Eriophyoidea</taxon>
        <taxon>Eriophyidae</taxon>
        <taxon>Eriophyinae</taxon>
        <taxon>Aceriini</taxon>
        <taxon>Aceria</taxon>
    </lineage>
</organism>
<dbReference type="PROSITE" id="PS51155">
    <property type="entry name" value="CHIT_BIND_RR_2"/>
    <property type="match status" value="1"/>
</dbReference>
<feature type="region of interest" description="Disordered" evidence="2">
    <location>
        <begin position="62"/>
        <end position="82"/>
    </location>
</feature>
<dbReference type="InterPro" id="IPR000618">
    <property type="entry name" value="Insect_cuticle"/>
</dbReference>
<evidence type="ECO:0000313" key="3">
    <source>
        <dbReference type="EMBL" id="MDE47640.1"/>
    </source>
</evidence>
<keyword evidence="1" id="KW-0193">Cuticle</keyword>
<gene>
    <name evidence="3" type="ORF">g.5293</name>
</gene>
<sequence>MSSSRMNPHYTVGHSKKMINQQVMKLIIASLLLLVIAISLSECMKRTQYHEQGVHGPHSYKFGFTSGDHKNPQERHEVSDKKGHVKGWYSYKDPHGKMMVFHYEAHPKKGFKVHKHKKHSHHKKAA</sequence>
<accession>A0A6G1SCJ7</accession>
<protein>
    <submittedName>
        <fullName evidence="3">Uncharacterized protein</fullName>
    </submittedName>
</protein>
<evidence type="ECO:0000256" key="1">
    <source>
        <dbReference type="PROSITE-ProRule" id="PRU00497"/>
    </source>
</evidence>
<dbReference type="EMBL" id="GGYP01002869">
    <property type="protein sequence ID" value="MDE47640.1"/>
    <property type="molecule type" value="Transcribed_RNA"/>
</dbReference>
<feature type="compositionally biased region" description="Basic and acidic residues" evidence="2">
    <location>
        <begin position="67"/>
        <end position="82"/>
    </location>
</feature>
<dbReference type="GO" id="GO:0008010">
    <property type="term" value="F:structural constituent of chitin-based larval cuticle"/>
    <property type="evidence" value="ECO:0007669"/>
    <property type="project" value="TreeGrafter"/>
</dbReference>